<dbReference type="InterPro" id="IPR024768">
    <property type="entry name" value="Marf1"/>
</dbReference>
<dbReference type="GO" id="GO:0004540">
    <property type="term" value="F:RNA nuclease activity"/>
    <property type="evidence" value="ECO:0007669"/>
    <property type="project" value="InterPro"/>
</dbReference>
<evidence type="ECO:0000313" key="3">
    <source>
        <dbReference type="Proteomes" id="UP000886595"/>
    </source>
</evidence>
<keyword evidence="3" id="KW-1185">Reference proteome</keyword>
<dbReference type="AlphaFoldDB" id="A0A8X7R3Z2"/>
<dbReference type="CDD" id="cd10910">
    <property type="entry name" value="PIN_limkain_b1_N_like"/>
    <property type="match status" value="1"/>
</dbReference>
<dbReference type="PANTHER" id="PTHR14379">
    <property type="entry name" value="LIMKAIN B LKAP"/>
    <property type="match status" value="1"/>
</dbReference>
<comment type="caution">
    <text evidence="2">The sequence shown here is derived from an EMBL/GenBank/DDBJ whole genome shotgun (WGS) entry which is preliminary data.</text>
</comment>
<gene>
    <name evidence="2" type="ORF">Bca52824_060649</name>
</gene>
<sequence length="386" mass="45295">MYRDIVEWRGQNPPPASMMIISDQVVRDGDLSWDLARLQQRTQYNLVLAYSKERYDSSSDVLTSGRWEWKKLLGSEDNNNNNRIETRIELSAMLCCKSCNFECQSRVKFRKYLSSYKHARQEYVYPTRSEPDRVTENWGRHYPAAATPEHAAAKILVWWDMFDCPIPEVYDARRVRPSIEAAFRKLGYSGPVSITAYGDFNVTPDHVLRGLTSTGVDVAHTIYDVTYKRMYGDLLEGQESNTTPTNIMVISDTHKIFAFATVGLPQKQKHKLFLAYSCRPYKMLNLLTCAKWLWHSLLEEEVSEERKYIGESESRAMFYSKLCFCDWKGPDYKSRLDDFKTHLLSEEHAQEEYKITAFLELKRKMRNLSLLVQYDREQWREANFSY</sequence>
<reference evidence="2 3" key="1">
    <citation type="submission" date="2020-02" db="EMBL/GenBank/DDBJ databases">
        <authorList>
            <person name="Ma Q."/>
            <person name="Huang Y."/>
            <person name="Song X."/>
            <person name="Pei D."/>
        </authorList>
    </citation>
    <scope>NUCLEOTIDE SEQUENCE [LARGE SCALE GENOMIC DNA]</scope>
    <source>
        <strain evidence="2">Sxm20200214</strain>
        <tissue evidence="2">Leaf</tissue>
    </source>
</reference>
<evidence type="ECO:0000259" key="1">
    <source>
        <dbReference type="Pfam" id="PF01936"/>
    </source>
</evidence>
<dbReference type="OrthoDB" id="1108152at2759"/>
<dbReference type="Pfam" id="PF01936">
    <property type="entry name" value="NYN"/>
    <property type="match status" value="1"/>
</dbReference>
<accession>A0A8X7R3Z2</accession>
<dbReference type="Proteomes" id="UP000886595">
    <property type="component" value="Unassembled WGS sequence"/>
</dbReference>
<name>A0A8X7R3Z2_BRACI</name>
<protein>
    <recommendedName>
        <fullName evidence="1">NYN domain-containing protein</fullName>
    </recommendedName>
</protein>
<evidence type="ECO:0000313" key="2">
    <source>
        <dbReference type="EMBL" id="KAG2278094.1"/>
    </source>
</evidence>
<feature type="domain" description="NYN" evidence="1">
    <location>
        <begin position="154"/>
        <end position="259"/>
    </location>
</feature>
<dbReference type="EMBL" id="JAAMPC010000012">
    <property type="protein sequence ID" value="KAG2278094.1"/>
    <property type="molecule type" value="Genomic_DNA"/>
</dbReference>
<proteinExistence type="predicted"/>
<dbReference type="PANTHER" id="PTHR14379:SF84">
    <property type="entry name" value="NYN DOMAIN-CONTAINING PROTEIN"/>
    <property type="match status" value="1"/>
</dbReference>
<dbReference type="GO" id="GO:0005777">
    <property type="term" value="C:peroxisome"/>
    <property type="evidence" value="ECO:0007669"/>
    <property type="project" value="InterPro"/>
</dbReference>
<organism evidence="2 3">
    <name type="scientific">Brassica carinata</name>
    <name type="common">Ethiopian mustard</name>
    <name type="synonym">Abyssinian cabbage</name>
    <dbReference type="NCBI Taxonomy" id="52824"/>
    <lineage>
        <taxon>Eukaryota</taxon>
        <taxon>Viridiplantae</taxon>
        <taxon>Streptophyta</taxon>
        <taxon>Embryophyta</taxon>
        <taxon>Tracheophyta</taxon>
        <taxon>Spermatophyta</taxon>
        <taxon>Magnoliopsida</taxon>
        <taxon>eudicotyledons</taxon>
        <taxon>Gunneridae</taxon>
        <taxon>Pentapetalae</taxon>
        <taxon>rosids</taxon>
        <taxon>malvids</taxon>
        <taxon>Brassicales</taxon>
        <taxon>Brassicaceae</taxon>
        <taxon>Brassiceae</taxon>
        <taxon>Brassica</taxon>
    </lineage>
</organism>
<dbReference type="InterPro" id="IPR021139">
    <property type="entry name" value="NYN"/>
</dbReference>
<dbReference type="GO" id="GO:0010468">
    <property type="term" value="P:regulation of gene expression"/>
    <property type="evidence" value="ECO:0007669"/>
    <property type="project" value="InterPro"/>
</dbReference>